<evidence type="ECO:0000313" key="2">
    <source>
        <dbReference type="Proteomes" id="UP001145114"/>
    </source>
</evidence>
<evidence type="ECO:0000313" key="1">
    <source>
        <dbReference type="EMBL" id="KAJ1671822.1"/>
    </source>
</evidence>
<feature type="non-terminal residue" evidence="1">
    <location>
        <position position="1"/>
    </location>
</feature>
<proteinExistence type="predicted"/>
<keyword evidence="2" id="KW-1185">Reference proteome</keyword>
<dbReference type="Proteomes" id="UP001145114">
    <property type="component" value="Unassembled WGS sequence"/>
</dbReference>
<protein>
    <submittedName>
        <fullName evidence="1">Uncharacterized protein</fullName>
    </submittedName>
</protein>
<accession>A0ACC1HD97</accession>
<organism evidence="1 2">
    <name type="scientific">Spiromyces aspiralis</name>
    <dbReference type="NCBI Taxonomy" id="68401"/>
    <lineage>
        <taxon>Eukaryota</taxon>
        <taxon>Fungi</taxon>
        <taxon>Fungi incertae sedis</taxon>
        <taxon>Zoopagomycota</taxon>
        <taxon>Kickxellomycotina</taxon>
        <taxon>Kickxellomycetes</taxon>
        <taxon>Kickxellales</taxon>
        <taxon>Kickxellaceae</taxon>
        <taxon>Spiromyces</taxon>
    </lineage>
</organism>
<comment type="caution">
    <text evidence="1">The sequence shown here is derived from an EMBL/GenBank/DDBJ whole genome shotgun (WGS) entry which is preliminary data.</text>
</comment>
<reference evidence="1" key="1">
    <citation type="submission" date="2022-06" db="EMBL/GenBank/DDBJ databases">
        <title>Phylogenomic reconstructions and comparative analyses of Kickxellomycotina fungi.</title>
        <authorList>
            <person name="Reynolds N.K."/>
            <person name="Stajich J.E."/>
            <person name="Barry K."/>
            <person name="Grigoriev I.V."/>
            <person name="Crous P."/>
            <person name="Smith M.E."/>
        </authorList>
    </citation>
    <scope>NUCLEOTIDE SEQUENCE</scope>
    <source>
        <strain evidence="1">RSA 2271</strain>
    </source>
</reference>
<sequence>DDQLIYEWRNERRLQSEATASGRSKSGGSEQGYITNAPEKIRSMIDYYQRQLHPRRSSHHSHYQHYAGDKTSSSSNISGSIVVSSAVSPEIEGNSSSSESLLDVAEDNIVNTIEAIKWCTAFIANYTFF</sequence>
<gene>
    <name evidence="1" type="ORF">EV182_007427</name>
</gene>
<name>A0ACC1HD97_9FUNG</name>
<dbReference type="EMBL" id="JAMZIH010008571">
    <property type="protein sequence ID" value="KAJ1671822.1"/>
    <property type="molecule type" value="Genomic_DNA"/>
</dbReference>